<dbReference type="InterPro" id="IPR036676">
    <property type="entry name" value="PurM-like_C_sf"/>
</dbReference>
<dbReference type="Gene3D" id="3.30.1330.10">
    <property type="entry name" value="PurM-like, N-terminal domain"/>
    <property type="match status" value="1"/>
</dbReference>
<feature type="binding site" evidence="1">
    <location>
        <position position="140"/>
    </location>
    <ligand>
        <name>ATP</name>
        <dbReference type="ChEBI" id="CHEBI:30616"/>
    </ligand>
</feature>
<comment type="catalytic activity">
    <reaction evidence="1">
        <text>thiamine phosphate + ATP = thiamine diphosphate + ADP</text>
        <dbReference type="Rhea" id="RHEA:15913"/>
        <dbReference type="ChEBI" id="CHEBI:30616"/>
        <dbReference type="ChEBI" id="CHEBI:37575"/>
        <dbReference type="ChEBI" id="CHEBI:58937"/>
        <dbReference type="ChEBI" id="CHEBI:456216"/>
        <dbReference type="EC" id="2.7.4.16"/>
    </reaction>
</comment>
<dbReference type="InterPro" id="IPR006283">
    <property type="entry name" value="ThiL-like"/>
</dbReference>
<comment type="function">
    <text evidence="1">Catalyzes the ATP-dependent phosphorylation of thiamine-monophosphate (TMP) to form thiamine-pyrophosphate (TPP), the active form of vitamin B1.</text>
</comment>
<feature type="binding site" evidence="1">
    <location>
        <position position="66"/>
    </location>
    <ligand>
        <name>Mg(2+)</name>
        <dbReference type="ChEBI" id="CHEBI:18420"/>
        <label>2</label>
    </ligand>
</feature>
<keyword evidence="1" id="KW-0479">Metal-binding</keyword>
<dbReference type="HAMAP" id="MF_02128">
    <property type="entry name" value="TMP_kinase"/>
    <property type="match status" value="1"/>
</dbReference>
<keyword evidence="1" id="KW-0067">ATP-binding</keyword>
<dbReference type="Pfam" id="PF00586">
    <property type="entry name" value="AIRS"/>
    <property type="match status" value="1"/>
</dbReference>
<feature type="binding site" evidence="1">
    <location>
        <position position="204"/>
    </location>
    <ligand>
        <name>Mg(2+)</name>
        <dbReference type="ChEBI" id="CHEBI:18420"/>
        <label>3</label>
    </ligand>
</feature>
<feature type="binding site" evidence="1">
    <location>
        <position position="45"/>
    </location>
    <ligand>
        <name>substrate</name>
    </ligand>
</feature>
<keyword evidence="1" id="KW-0547">Nucleotide-binding</keyword>
<dbReference type="Proteomes" id="UP000067434">
    <property type="component" value="Chromosome"/>
</dbReference>
<feature type="binding site" evidence="1">
    <location>
        <position position="38"/>
    </location>
    <ligand>
        <name>Mg(2+)</name>
        <dbReference type="ChEBI" id="CHEBI:18420"/>
        <label>1</label>
    </ligand>
</feature>
<dbReference type="SUPFAM" id="SSF56042">
    <property type="entry name" value="PurM C-terminal domain-like"/>
    <property type="match status" value="1"/>
</dbReference>
<feature type="binding site" evidence="1">
    <location>
        <begin position="113"/>
        <end position="114"/>
    </location>
    <ligand>
        <name>ATP</name>
        <dbReference type="ChEBI" id="CHEBI:30616"/>
    </ligand>
</feature>
<dbReference type="PANTHER" id="PTHR30270">
    <property type="entry name" value="THIAMINE-MONOPHOSPHATE KINASE"/>
    <property type="match status" value="1"/>
</dbReference>
<sequence>MLSENLVVEWITSTLGITWGDATVIQINSHKRIAVNVDAFDGELHWPSFLDAYSAGLRAYRGSTSDIIVRGAKPLAVLVALRVPRNFPFETLKDFVKGISDAAQEFDAVYLGGDTDIVETDSFRAEVVSIGALHGEPLTRGGARPGDLVVAVGDFGVSSLLYDAIQGNTPPLPLREVIRTWLKPKWPPVNKWLENTAYVTASIDNSDGLALSLHYLSENSNVRIELDEIPIYPPLLEHYTEKEALERALYLSGEEYNFIFTIHPKHEALLDELNARILGRVTTGSGVFLKGYGPIQKSGWISGLGYARGSR</sequence>
<dbReference type="PATRIC" id="fig|1550241.5.peg.1406"/>
<evidence type="ECO:0000259" key="2">
    <source>
        <dbReference type="Pfam" id="PF00586"/>
    </source>
</evidence>
<protein>
    <recommendedName>
        <fullName evidence="1">Thiamine-monophosphate kinase</fullName>
        <shortName evidence="1">TMP kinase</shortName>
        <shortName evidence="1">Thiamine-phosphate kinase</shortName>
        <ecNumber evidence="1">2.7.4.16</ecNumber>
    </recommendedName>
</protein>
<dbReference type="RefSeq" id="WP_052884529.1">
    <property type="nucleotide sequence ID" value="NZ_CP009961.1"/>
</dbReference>
<keyword evidence="1" id="KW-0460">Magnesium</keyword>
<name>A0A0F7FJ41_9CREN</name>
<dbReference type="GO" id="GO:0005524">
    <property type="term" value="F:ATP binding"/>
    <property type="evidence" value="ECO:0007669"/>
    <property type="project" value="UniProtKB-UniRule"/>
</dbReference>
<comment type="miscellaneous">
    <text evidence="1">Reaction mechanism of ThiL seems to utilize a direct, inline transfer of the gamma-phosphate of ATP to TMP rather than a phosphorylated enzyme intermediate.</text>
</comment>
<dbReference type="Gene3D" id="3.90.650.10">
    <property type="entry name" value="PurM-like C-terminal domain"/>
    <property type="match status" value="1"/>
</dbReference>
<dbReference type="EMBL" id="CP009961">
    <property type="protein sequence ID" value="AKG39003.1"/>
    <property type="molecule type" value="Genomic_DNA"/>
</dbReference>
<dbReference type="SUPFAM" id="SSF55326">
    <property type="entry name" value="PurM N-terminal domain-like"/>
    <property type="match status" value="1"/>
</dbReference>
<comment type="caution">
    <text evidence="1">Lacks conserved residue(s) required for the propagation of feature annotation.</text>
</comment>
<feature type="binding site" evidence="1">
    <location>
        <position position="21"/>
    </location>
    <ligand>
        <name>Mg(2+)</name>
        <dbReference type="ChEBI" id="CHEBI:18420"/>
        <label>4</label>
    </ligand>
</feature>
<dbReference type="AlphaFoldDB" id="A0A0F7FJ41"/>
<feature type="binding site" evidence="1">
    <location>
        <position position="254"/>
    </location>
    <ligand>
        <name>substrate</name>
    </ligand>
</feature>
<dbReference type="GO" id="GO:0009229">
    <property type="term" value="P:thiamine diphosphate biosynthetic process"/>
    <property type="evidence" value="ECO:0007669"/>
    <property type="project" value="UniProtKB-UniRule"/>
</dbReference>
<evidence type="ECO:0000313" key="4">
    <source>
        <dbReference type="Proteomes" id="UP000067434"/>
    </source>
</evidence>
<feature type="domain" description="PurM-like N-terminal" evidence="2">
    <location>
        <begin position="20"/>
        <end position="117"/>
    </location>
</feature>
<dbReference type="CDD" id="cd02194">
    <property type="entry name" value="ThiL"/>
    <property type="match status" value="1"/>
</dbReference>
<feature type="binding site" evidence="1">
    <location>
        <position position="38"/>
    </location>
    <ligand>
        <name>Mg(2+)</name>
        <dbReference type="ChEBI" id="CHEBI:18420"/>
        <label>2</label>
    </ligand>
</feature>
<keyword evidence="4" id="KW-1185">Reference proteome</keyword>
<comment type="similarity">
    <text evidence="1">Belongs to the thiamine-monophosphate kinase family.</text>
</comment>
<dbReference type="GO" id="GO:0009030">
    <property type="term" value="F:thiamine-phosphate kinase activity"/>
    <property type="evidence" value="ECO:0007669"/>
    <property type="project" value="UniProtKB-UniRule"/>
</dbReference>
<feature type="binding site" evidence="1">
    <location>
        <position position="206"/>
    </location>
    <ligand>
        <name>ATP</name>
        <dbReference type="ChEBI" id="CHEBI:30616"/>
    </ligand>
</feature>
<proteinExistence type="inferred from homology"/>
<organism evidence="3 4">
    <name type="scientific">Infirmifilum uzonense</name>
    <dbReference type="NCBI Taxonomy" id="1550241"/>
    <lineage>
        <taxon>Archaea</taxon>
        <taxon>Thermoproteota</taxon>
        <taxon>Thermoprotei</taxon>
        <taxon>Thermofilales</taxon>
        <taxon>Thermofilaceae</taxon>
        <taxon>Infirmifilum</taxon>
    </lineage>
</organism>
<dbReference type="GO" id="GO:0009228">
    <property type="term" value="P:thiamine biosynthetic process"/>
    <property type="evidence" value="ECO:0007669"/>
    <property type="project" value="UniProtKB-KW"/>
</dbReference>
<dbReference type="OrthoDB" id="45909at2157"/>
<dbReference type="PANTHER" id="PTHR30270:SF0">
    <property type="entry name" value="THIAMINE-MONOPHOSPHATE KINASE"/>
    <property type="match status" value="1"/>
</dbReference>
<dbReference type="KEGG" id="thf:MA03_06765"/>
<feature type="binding site" evidence="1">
    <location>
        <position position="114"/>
    </location>
    <ligand>
        <name>Mg(2+)</name>
        <dbReference type="ChEBI" id="CHEBI:18420"/>
        <label>1</label>
    </ligand>
</feature>
<comment type="pathway">
    <text evidence="1">Cofactor biosynthesis; thiamine diphosphate biosynthesis; thiamine diphosphate from thiamine phosphate: step 1/1.</text>
</comment>
<evidence type="ECO:0000256" key="1">
    <source>
        <dbReference type="HAMAP-Rule" id="MF_02128"/>
    </source>
</evidence>
<dbReference type="STRING" id="1550241.MA03_06765"/>
<dbReference type="HOGENOM" id="CLU_046964_2_1_2"/>
<dbReference type="InterPro" id="IPR036921">
    <property type="entry name" value="PurM-like_N_sf"/>
</dbReference>
<dbReference type="InterPro" id="IPR016188">
    <property type="entry name" value="PurM-like_N"/>
</dbReference>
<feature type="binding site" evidence="1">
    <location>
        <position position="207"/>
    </location>
    <ligand>
        <name>Mg(2+)</name>
        <dbReference type="ChEBI" id="CHEBI:18420"/>
        <label>5</label>
    </ligand>
</feature>
<feature type="binding site" evidence="1">
    <location>
        <position position="66"/>
    </location>
    <ligand>
        <name>Mg(2+)</name>
        <dbReference type="ChEBI" id="CHEBI:18420"/>
        <label>3</label>
    </ligand>
</feature>
<dbReference type="GeneID" id="25401918"/>
<evidence type="ECO:0000313" key="3">
    <source>
        <dbReference type="EMBL" id="AKG39003.1"/>
    </source>
</evidence>
<accession>A0A0F7FJ41</accession>
<feature type="binding site" evidence="1">
    <location>
        <position position="66"/>
    </location>
    <ligand>
        <name>Mg(2+)</name>
        <dbReference type="ChEBI" id="CHEBI:18420"/>
        <label>4</label>
    </ligand>
</feature>
<feature type="binding site" evidence="1">
    <location>
        <position position="21"/>
    </location>
    <ligand>
        <name>Mg(2+)</name>
        <dbReference type="ChEBI" id="CHEBI:18420"/>
        <label>3</label>
    </ligand>
</feature>
<keyword evidence="1" id="KW-0418">Kinase</keyword>
<dbReference type="EC" id="2.7.4.16" evidence="1"/>
<keyword evidence="1" id="KW-0808">Transferase</keyword>
<keyword evidence="1" id="KW-0784">Thiamine biosynthesis</keyword>
<reference evidence="3 4" key="1">
    <citation type="journal article" date="2015" name="Stand. Genomic Sci.">
        <title>Complete genome sequence of and proposal of Thermofilum uzonense sp. nov. a novel hyperthermophilic crenarchaeon and emended description of the genus Thermofilum.</title>
        <authorList>
            <person name="Toshchakov S.V."/>
            <person name="Korzhenkov A.A."/>
            <person name="Samarov N.I."/>
            <person name="Mazunin I.O."/>
            <person name="Mozhey O.I."/>
            <person name="Shmyr I.S."/>
            <person name="Derbikova K.S."/>
            <person name="Taranov E.A."/>
            <person name="Dominova I.N."/>
            <person name="Bonch-Osmolovskaya E.A."/>
            <person name="Patrushev M.V."/>
            <person name="Podosokorskaya O.A."/>
            <person name="Kublanov I.V."/>
        </authorList>
    </citation>
    <scope>NUCLEOTIDE SEQUENCE [LARGE SCALE GENOMIC DNA]</scope>
    <source>
        <strain evidence="3 4">1807-2</strain>
    </source>
</reference>
<dbReference type="GO" id="GO:0000287">
    <property type="term" value="F:magnesium ion binding"/>
    <property type="evidence" value="ECO:0007669"/>
    <property type="project" value="UniProtKB-UniRule"/>
</dbReference>
<dbReference type="UniPathway" id="UPA00060">
    <property type="reaction ID" value="UER00142"/>
</dbReference>
<gene>
    <name evidence="1" type="primary">thiL</name>
    <name evidence="3" type="ORF">MA03_06765</name>
</gene>
<feature type="binding site" evidence="1">
    <location>
        <position position="292"/>
    </location>
    <ligand>
        <name>substrate</name>
    </ligand>
</feature>